<evidence type="ECO:0000313" key="1">
    <source>
        <dbReference type="EMBL" id="TDU30713.1"/>
    </source>
</evidence>
<organism evidence="1 2">
    <name type="scientific">Panacagrimonas perspica</name>
    <dbReference type="NCBI Taxonomy" id="381431"/>
    <lineage>
        <taxon>Bacteria</taxon>
        <taxon>Pseudomonadati</taxon>
        <taxon>Pseudomonadota</taxon>
        <taxon>Gammaproteobacteria</taxon>
        <taxon>Nevskiales</taxon>
        <taxon>Nevskiaceae</taxon>
        <taxon>Panacagrimonas</taxon>
    </lineage>
</organism>
<reference evidence="1 2" key="1">
    <citation type="submission" date="2019-03" db="EMBL/GenBank/DDBJ databases">
        <title>Genomic Encyclopedia of Type Strains, Phase IV (KMG-IV): sequencing the most valuable type-strain genomes for metagenomic binning, comparative biology and taxonomic classification.</title>
        <authorList>
            <person name="Goeker M."/>
        </authorList>
    </citation>
    <scope>NUCLEOTIDE SEQUENCE [LARGE SCALE GENOMIC DNA]</scope>
    <source>
        <strain evidence="1 2">DSM 26377</strain>
    </source>
</reference>
<accession>A0A4V6RR10</accession>
<proteinExistence type="predicted"/>
<dbReference type="PIRSF" id="PIRSF029033">
    <property type="entry name" value="UCP029033"/>
    <property type="match status" value="1"/>
</dbReference>
<dbReference type="InterPro" id="IPR007497">
    <property type="entry name" value="SIMPL/DUF541"/>
</dbReference>
<name>A0A4V6RR10_9GAMM</name>
<dbReference type="AlphaFoldDB" id="A0A4V6RR10"/>
<evidence type="ECO:0008006" key="3">
    <source>
        <dbReference type="Google" id="ProtNLM"/>
    </source>
</evidence>
<dbReference type="InterPro" id="IPR016907">
    <property type="entry name" value="UCP029033"/>
</dbReference>
<dbReference type="Gene3D" id="3.30.110.170">
    <property type="entry name" value="Protein of unknown function (DUF541), domain 1"/>
    <property type="match status" value="1"/>
</dbReference>
<dbReference type="PANTHER" id="PTHR34387">
    <property type="entry name" value="SLR1258 PROTEIN"/>
    <property type="match status" value="1"/>
</dbReference>
<evidence type="ECO:0000313" key="2">
    <source>
        <dbReference type="Proteomes" id="UP000295341"/>
    </source>
</evidence>
<dbReference type="PANTHER" id="PTHR34387:SF2">
    <property type="entry name" value="SLR1258 PROTEIN"/>
    <property type="match status" value="1"/>
</dbReference>
<dbReference type="Gene3D" id="3.30.70.2970">
    <property type="entry name" value="Protein of unknown function (DUF541), domain 2"/>
    <property type="match status" value="1"/>
</dbReference>
<gene>
    <name evidence="1" type="ORF">DFR24_0067</name>
</gene>
<sequence length="241" mass="25959">MTHVNGAAVIAAALLVGAGIATAGYFVGQTIYNSQVAVNTAEVKGLAEKRVEADRAFWKIQYTVSGTSTSDMAQLYAQSEVDQKKIVALLLESGFEATELSPGVIDTSTEEFRDENQKLVEKKISLIGSIDVETAKVRKVAEVRSKLNTLVAQGLAITNNPPAYHFTKLNAIKPEMVKEATTNARIAANEFAVNAGVKVGGIKDAQQGGFLIRDVGEEYGDTKNIEKDVRVVTTITFYLTE</sequence>
<dbReference type="RefSeq" id="WP_133879363.1">
    <property type="nucleotide sequence ID" value="NZ_MWIN01000023.1"/>
</dbReference>
<dbReference type="Pfam" id="PF04402">
    <property type="entry name" value="SIMPL"/>
    <property type="match status" value="1"/>
</dbReference>
<dbReference type="EMBL" id="SOBT01000008">
    <property type="protein sequence ID" value="TDU30713.1"/>
    <property type="molecule type" value="Genomic_DNA"/>
</dbReference>
<dbReference type="Proteomes" id="UP000295341">
    <property type="component" value="Unassembled WGS sequence"/>
</dbReference>
<dbReference type="GO" id="GO:0006974">
    <property type="term" value="P:DNA damage response"/>
    <property type="evidence" value="ECO:0007669"/>
    <property type="project" value="TreeGrafter"/>
</dbReference>
<dbReference type="OrthoDB" id="9806540at2"/>
<protein>
    <recommendedName>
        <fullName evidence="3">SIMPL domain-containing protein</fullName>
    </recommendedName>
</protein>
<keyword evidence="2" id="KW-1185">Reference proteome</keyword>
<dbReference type="InterPro" id="IPR052022">
    <property type="entry name" value="26kDa_periplasmic_antigen"/>
</dbReference>
<comment type="caution">
    <text evidence="1">The sequence shown here is derived from an EMBL/GenBank/DDBJ whole genome shotgun (WGS) entry which is preliminary data.</text>
</comment>